<evidence type="ECO:0000313" key="3">
    <source>
        <dbReference type="Proteomes" id="UP001596383"/>
    </source>
</evidence>
<reference evidence="2 3" key="1">
    <citation type="journal article" date="2019" name="Int. J. Syst. Evol. Microbiol.">
        <title>The Global Catalogue of Microorganisms (GCM) 10K type strain sequencing project: providing services to taxonomists for standard genome sequencing and annotation.</title>
        <authorList>
            <consortium name="The Broad Institute Genomics Platform"/>
            <consortium name="The Broad Institute Genome Sequencing Center for Infectious Disease"/>
            <person name="Wu L."/>
            <person name="Ma J."/>
        </authorList>
    </citation>
    <scope>NUCLEOTIDE SEQUENCE [LARGE SCALE GENOMIC DNA]</scope>
    <source>
        <strain evidence="2 3">LMG 29247</strain>
    </source>
</reference>
<proteinExistence type="predicted"/>
<dbReference type="Gene3D" id="3.40.50.10330">
    <property type="entry name" value="Probable inorganic polyphosphate/atp-NAD kinase, domain 1"/>
    <property type="match status" value="1"/>
</dbReference>
<keyword evidence="2" id="KW-0418">Kinase</keyword>
<dbReference type="GO" id="GO:0016301">
    <property type="term" value="F:kinase activity"/>
    <property type="evidence" value="ECO:0007669"/>
    <property type="project" value="UniProtKB-KW"/>
</dbReference>
<keyword evidence="2" id="KW-0808">Transferase</keyword>
<comment type="caution">
    <text evidence="2">The sequence shown here is derived from an EMBL/GenBank/DDBJ whole genome shotgun (WGS) entry which is preliminary data.</text>
</comment>
<evidence type="ECO:0000256" key="1">
    <source>
        <dbReference type="SAM" id="MobiDB-lite"/>
    </source>
</evidence>
<keyword evidence="3" id="KW-1185">Reference proteome</keyword>
<accession>A0ABD5SXT8</accession>
<protein>
    <submittedName>
        <fullName evidence="2">Diacylglycerol kinase family lipid kinase</fullName>
    </submittedName>
</protein>
<dbReference type="InterPro" id="IPR016064">
    <property type="entry name" value="NAD/diacylglycerol_kinase_sf"/>
</dbReference>
<dbReference type="Proteomes" id="UP001596383">
    <property type="component" value="Unassembled WGS sequence"/>
</dbReference>
<dbReference type="EMBL" id="JBHSWV010000732">
    <property type="protein sequence ID" value="MFC6769349.1"/>
    <property type="molecule type" value="Genomic_DNA"/>
</dbReference>
<gene>
    <name evidence="2" type="ORF">ACFQE6_31270</name>
</gene>
<evidence type="ECO:0000313" key="2">
    <source>
        <dbReference type="EMBL" id="MFC6769349.1"/>
    </source>
</evidence>
<dbReference type="InterPro" id="IPR017438">
    <property type="entry name" value="ATP-NAD_kinase_N"/>
</dbReference>
<feature type="non-terminal residue" evidence="2">
    <location>
        <position position="57"/>
    </location>
</feature>
<feature type="compositionally biased region" description="Basic and acidic residues" evidence="1">
    <location>
        <begin position="48"/>
        <end position="57"/>
    </location>
</feature>
<sequence>MASAETSERVLVCNPVSGSGDHVDTVVSLADQHGFEVRKTEEAGDATRLARDAAPDA</sequence>
<name>A0ABD5SXT8_9EURY</name>
<dbReference type="SUPFAM" id="SSF111331">
    <property type="entry name" value="NAD kinase/diacylglycerol kinase-like"/>
    <property type="match status" value="1"/>
</dbReference>
<dbReference type="AlphaFoldDB" id="A0ABD5SXT8"/>
<organism evidence="2 3">
    <name type="scientific">Natrinema soli</name>
    <dbReference type="NCBI Taxonomy" id="1930624"/>
    <lineage>
        <taxon>Archaea</taxon>
        <taxon>Methanobacteriati</taxon>
        <taxon>Methanobacteriota</taxon>
        <taxon>Stenosarchaea group</taxon>
        <taxon>Halobacteria</taxon>
        <taxon>Halobacteriales</taxon>
        <taxon>Natrialbaceae</taxon>
        <taxon>Natrinema</taxon>
    </lineage>
</organism>
<feature type="region of interest" description="Disordered" evidence="1">
    <location>
        <begin position="38"/>
        <end position="57"/>
    </location>
</feature>